<name>A0A200Q6N0_MACCD</name>
<evidence type="ECO:0000313" key="2">
    <source>
        <dbReference type="EMBL" id="OVA06074.1"/>
    </source>
</evidence>
<dbReference type="AlphaFoldDB" id="A0A200Q6N0"/>
<dbReference type="OrthoDB" id="761598at2759"/>
<evidence type="ECO:0008006" key="4">
    <source>
        <dbReference type="Google" id="ProtNLM"/>
    </source>
</evidence>
<feature type="transmembrane region" description="Helical" evidence="1">
    <location>
        <begin position="72"/>
        <end position="93"/>
    </location>
</feature>
<dbReference type="InterPro" id="IPR006747">
    <property type="entry name" value="DUF599"/>
</dbReference>
<reference evidence="2 3" key="1">
    <citation type="journal article" date="2017" name="Mol. Plant">
        <title>The Genome of Medicinal Plant Macleaya cordata Provides New Insights into Benzylisoquinoline Alkaloids Metabolism.</title>
        <authorList>
            <person name="Liu X."/>
            <person name="Liu Y."/>
            <person name="Huang P."/>
            <person name="Ma Y."/>
            <person name="Qing Z."/>
            <person name="Tang Q."/>
            <person name="Cao H."/>
            <person name="Cheng P."/>
            <person name="Zheng Y."/>
            <person name="Yuan Z."/>
            <person name="Zhou Y."/>
            <person name="Liu J."/>
            <person name="Tang Z."/>
            <person name="Zhuo Y."/>
            <person name="Zhang Y."/>
            <person name="Yu L."/>
            <person name="Huang J."/>
            <person name="Yang P."/>
            <person name="Peng Q."/>
            <person name="Zhang J."/>
            <person name="Jiang W."/>
            <person name="Zhang Z."/>
            <person name="Lin K."/>
            <person name="Ro D.K."/>
            <person name="Chen X."/>
            <person name="Xiong X."/>
            <person name="Shang Y."/>
            <person name="Huang S."/>
            <person name="Zeng J."/>
        </authorList>
    </citation>
    <scope>NUCLEOTIDE SEQUENCE [LARGE SCALE GENOMIC DNA]</scope>
    <source>
        <strain evidence="3">cv. BLH2017</strain>
        <tissue evidence="2">Root</tissue>
    </source>
</reference>
<dbReference type="PANTHER" id="PTHR31881:SF11">
    <property type="entry name" value="PROTEIN, PUTATIVE-RELATED"/>
    <property type="match status" value="1"/>
</dbReference>
<accession>A0A200Q6N0</accession>
<keyword evidence="3" id="KW-1185">Reference proteome</keyword>
<keyword evidence="1" id="KW-1133">Transmembrane helix</keyword>
<comment type="caution">
    <text evidence="2">The sequence shown here is derived from an EMBL/GenBank/DDBJ whole genome shotgun (WGS) entry which is preliminary data.</text>
</comment>
<feature type="transmembrane region" description="Helical" evidence="1">
    <location>
        <begin position="123"/>
        <end position="145"/>
    </location>
</feature>
<organism evidence="2 3">
    <name type="scientific">Macleaya cordata</name>
    <name type="common">Five-seeded plume-poppy</name>
    <name type="synonym">Bocconia cordata</name>
    <dbReference type="NCBI Taxonomy" id="56857"/>
    <lineage>
        <taxon>Eukaryota</taxon>
        <taxon>Viridiplantae</taxon>
        <taxon>Streptophyta</taxon>
        <taxon>Embryophyta</taxon>
        <taxon>Tracheophyta</taxon>
        <taxon>Spermatophyta</taxon>
        <taxon>Magnoliopsida</taxon>
        <taxon>Ranunculales</taxon>
        <taxon>Papaveraceae</taxon>
        <taxon>Papaveroideae</taxon>
        <taxon>Macleaya</taxon>
    </lineage>
</organism>
<dbReference type="OMA" id="YLWHNFK"/>
<dbReference type="InParanoid" id="A0A200Q6N0"/>
<protein>
    <recommendedName>
        <fullName evidence="4">DUF599 domain-containing protein</fullName>
    </recommendedName>
</protein>
<gene>
    <name evidence="2" type="ORF">BVC80_1709g20</name>
</gene>
<keyword evidence="1" id="KW-0472">Membrane</keyword>
<dbReference type="FunCoup" id="A0A200Q6N0">
    <property type="interactions" value="1"/>
</dbReference>
<dbReference type="PANTHER" id="PTHR31881">
    <property type="match status" value="1"/>
</dbReference>
<proteinExistence type="predicted"/>
<keyword evidence="1" id="KW-0812">Transmembrane</keyword>
<dbReference type="EMBL" id="MVGT01002976">
    <property type="protein sequence ID" value="OVA06074.1"/>
    <property type="molecule type" value="Genomic_DNA"/>
</dbReference>
<feature type="transmembrane region" description="Helical" evidence="1">
    <location>
        <begin position="166"/>
        <end position="188"/>
    </location>
</feature>
<dbReference type="Pfam" id="PF04654">
    <property type="entry name" value="DUF599"/>
    <property type="match status" value="1"/>
</dbReference>
<dbReference type="Proteomes" id="UP000195402">
    <property type="component" value="Unassembled WGS sequence"/>
</dbReference>
<evidence type="ECO:0000313" key="3">
    <source>
        <dbReference type="Proteomes" id="UP000195402"/>
    </source>
</evidence>
<feature type="transmembrane region" description="Helical" evidence="1">
    <location>
        <begin position="6"/>
        <end position="28"/>
    </location>
</feature>
<sequence length="216" mass="24566">MALHIYLDIILVPLSLVLTIGYHSYLWYCFKNKPHLTTIGLNTLRRRMWAQSIIEDHDEKKGMLAVQSLRNFQMGSILAAAITVLLISSLAAITNNTYNASHLFKDSYFGSQSFFTLVLKYGLQYILLVFGFLYSSLAVGCFVEVNFFMNATDFSSEYIQAMVERGFLFAFIGNRALYITLPMLLWMFGPVPMALSSVAQVWLLHELDFVVNGLKK</sequence>
<evidence type="ECO:0000256" key="1">
    <source>
        <dbReference type="SAM" id="Phobius"/>
    </source>
</evidence>